<keyword evidence="2" id="KW-0067">ATP-binding</keyword>
<evidence type="ECO:0000313" key="5">
    <source>
        <dbReference type="Proteomes" id="UP000237347"/>
    </source>
</evidence>
<keyword evidence="5" id="KW-1185">Reference proteome</keyword>
<feature type="compositionally biased region" description="Low complexity" evidence="3">
    <location>
        <begin position="89"/>
        <end position="102"/>
    </location>
</feature>
<feature type="region of interest" description="Disordered" evidence="3">
    <location>
        <begin position="89"/>
        <end position="108"/>
    </location>
</feature>
<dbReference type="GO" id="GO:0005886">
    <property type="term" value="C:plasma membrane"/>
    <property type="evidence" value="ECO:0007669"/>
    <property type="project" value="TreeGrafter"/>
</dbReference>
<proteinExistence type="predicted"/>
<dbReference type="AlphaFoldDB" id="A0AAW0JUD9"/>
<keyword evidence="1" id="KW-0547">Nucleotide-binding</keyword>
<dbReference type="GO" id="GO:0005524">
    <property type="term" value="F:ATP binding"/>
    <property type="evidence" value="ECO:0007669"/>
    <property type="project" value="UniProtKB-KW"/>
</dbReference>
<dbReference type="EMBL" id="PKMF04000473">
    <property type="protein sequence ID" value="KAK7829799.1"/>
    <property type="molecule type" value="Genomic_DNA"/>
</dbReference>
<dbReference type="PANTHER" id="PTHR27005">
    <property type="entry name" value="WALL-ASSOCIATED RECEPTOR KINASE-LIKE 21"/>
    <property type="match status" value="1"/>
</dbReference>
<dbReference type="Proteomes" id="UP000237347">
    <property type="component" value="Unassembled WGS sequence"/>
</dbReference>
<dbReference type="Gene3D" id="1.10.510.10">
    <property type="entry name" value="Transferase(Phosphotransferase) domain 1"/>
    <property type="match status" value="1"/>
</dbReference>
<evidence type="ECO:0000256" key="1">
    <source>
        <dbReference type="ARBA" id="ARBA00022741"/>
    </source>
</evidence>
<reference evidence="4 5" key="1">
    <citation type="journal article" date="2018" name="Sci. Data">
        <title>The draft genome sequence of cork oak.</title>
        <authorList>
            <person name="Ramos A.M."/>
            <person name="Usie A."/>
            <person name="Barbosa P."/>
            <person name="Barros P.M."/>
            <person name="Capote T."/>
            <person name="Chaves I."/>
            <person name="Simoes F."/>
            <person name="Abreu I."/>
            <person name="Carrasquinho I."/>
            <person name="Faro C."/>
            <person name="Guimaraes J.B."/>
            <person name="Mendonca D."/>
            <person name="Nobrega F."/>
            <person name="Rodrigues L."/>
            <person name="Saibo N.J.M."/>
            <person name="Varela M.C."/>
            <person name="Egas C."/>
            <person name="Matos J."/>
            <person name="Miguel C.M."/>
            <person name="Oliveira M.M."/>
            <person name="Ricardo C.P."/>
            <person name="Goncalves S."/>
        </authorList>
    </citation>
    <scope>NUCLEOTIDE SEQUENCE [LARGE SCALE GENOMIC DNA]</scope>
    <source>
        <strain evidence="5">cv. HL8</strain>
    </source>
</reference>
<organism evidence="4 5">
    <name type="scientific">Quercus suber</name>
    <name type="common">Cork oak</name>
    <dbReference type="NCBI Taxonomy" id="58331"/>
    <lineage>
        <taxon>Eukaryota</taxon>
        <taxon>Viridiplantae</taxon>
        <taxon>Streptophyta</taxon>
        <taxon>Embryophyta</taxon>
        <taxon>Tracheophyta</taxon>
        <taxon>Spermatophyta</taxon>
        <taxon>Magnoliopsida</taxon>
        <taxon>eudicotyledons</taxon>
        <taxon>Gunneridae</taxon>
        <taxon>Pentapetalae</taxon>
        <taxon>rosids</taxon>
        <taxon>fabids</taxon>
        <taxon>Fagales</taxon>
        <taxon>Fagaceae</taxon>
        <taxon>Quercus</taxon>
    </lineage>
</organism>
<dbReference type="PANTHER" id="PTHR27005:SF515">
    <property type="entry name" value="WALL-ASSOCIATED RECEPTOR KINASE-LIKE 10-RELATED"/>
    <property type="match status" value="1"/>
</dbReference>
<sequence>MEENNLFDIIDAQVMKDAKKEEIIAIANLAKMCLNLTGKKRPTMKEVAMQLEAVQTLRKAPNVQQKYEEVEYVTIEMYEQWDAISTSAMSSADSGVVSSSDSRPLLSF</sequence>
<evidence type="ECO:0000256" key="2">
    <source>
        <dbReference type="ARBA" id="ARBA00022840"/>
    </source>
</evidence>
<accession>A0AAW0JUD9</accession>
<evidence type="ECO:0000313" key="4">
    <source>
        <dbReference type="EMBL" id="KAK7829799.1"/>
    </source>
</evidence>
<comment type="caution">
    <text evidence="4">The sequence shown here is derived from an EMBL/GenBank/DDBJ whole genome shotgun (WGS) entry which is preliminary data.</text>
</comment>
<dbReference type="GO" id="GO:0007166">
    <property type="term" value="P:cell surface receptor signaling pathway"/>
    <property type="evidence" value="ECO:0007669"/>
    <property type="project" value="InterPro"/>
</dbReference>
<evidence type="ECO:0000256" key="3">
    <source>
        <dbReference type="SAM" id="MobiDB-lite"/>
    </source>
</evidence>
<name>A0AAW0JUD9_QUESU</name>
<dbReference type="GO" id="GO:0004674">
    <property type="term" value="F:protein serine/threonine kinase activity"/>
    <property type="evidence" value="ECO:0007669"/>
    <property type="project" value="TreeGrafter"/>
</dbReference>
<dbReference type="InterPro" id="IPR045274">
    <property type="entry name" value="WAK-like"/>
</dbReference>
<protein>
    <submittedName>
        <fullName evidence="4">Wall-associated receptor kinase-like 10</fullName>
    </submittedName>
</protein>
<gene>
    <name evidence="4" type="primary">WAKL10_0</name>
    <name evidence="4" type="ORF">CFP56_028839</name>
</gene>